<feature type="region of interest" description="Disordered" evidence="1">
    <location>
        <begin position="17"/>
        <end position="44"/>
    </location>
</feature>
<accession>E0VD32</accession>
<proteinExistence type="predicted"/>
<reference evidence="2" key="2">
    <citation type="submission" date="2007-04" db="EMBL/GenBank/DDBJ databases">
        <title>The genome of the human body louse.</title>
        <authorList>
            <consortium name="The Human Body Louse Genome Consortium"/>
            <person name="Kirkness E."/>
            <person name="Walenz B."/>
            <person name="Hass B."/>
            <person name="Bruggner R."/>
            <person name="Strausberg R."/>
        </authorList>
    </citation>
    <scope>NUCLEOTIDE SEQUENCE</scope>
    <source>
        <strain evidence="2">USDA</strain>
    </source>
</reference>
<organism>
    <name type="scientific">Pediculus humanus subsp. corporis</name>
    <name type="common">Body louse</name>
    <dbReference type="NCBI Taxonomy" id="121224"/>
    <lineage>
        <taxon>Eukaryota</taxon>
        <taxon>Metazoa</taxon>
        <taxon>Ecdysozoa</taxon>
        <taxon>Arthropoda</taxon>
        <taxon>Hexapoda</taxon>
        <taxon>Insecta</taxon>
        <taxon>Pterygota</taxon>
        <taxon>Neoptera</taxon>
        <taxon>Paraneoptera</taxon>
        <taxon>Psocodea</taxon>
        <taxon>Troctomorpha</taxon>
        <taxon>Phthiraptera</taxon>
        <taxon>Anoplura</taxon>
        <taxon>Pediculidae</taxon>
        <taxon>Pediculus</taxon>
    </lineage>
</organism>
<dbReference type="VEuPathDB" id="VectorBase:PHUM105060"/>
<dbReference type="EMBL" id="AAZO01001248">
    <property type="status" value="NOT_ANNOTATED_CDS"/>
    <property type="molecule type" value="Genomic_DNA"/>
</dbReference>
<reference evidence="2" key="1">
    <citation type="submission" date="2007-04" db="EMBL/GenBank/DDBJ databases">
        <title>Annotation of Pediculus humanus corporis strain USDA.</title>
        <authorList>
            <person name="Kirkness E."/>
            <person name="Hannick L."/>
            <person name="Hass B."/>
            <person name="Bruggner R."/>
            <person name="Lawson D."/>
            <person name="Bidwell S."/>
            <person name="Joardar V."/>
            <person name="Caler E."/>
            <person name="Walenz B."/>
            <person name="Inman J."/>
            <person name="Schobel S."/>
            <person name="Galinsky K."/>
            <person name="Amedeo P."/>
            <person name="Strausberg R."/>
        </authorList>
    </citation>
    <scope>NUCLEOTIDE SEQUENCE</scope>
    <source>
        <strain evidence="2">USDA</strain>
    </source>
</reference>
<evidence type="ECO:0000313" key="4">
    <source>
        <dbReference type="Proteomes" id="UP000009046"/>
    </source>
</evidence>
<evidence type="ECO:0000313" key="3">
    <source>
        <dbReference type="EnsemblMetazoa" id="PHUM105060-PA"/>
    </source>
</evidence>
<keyword evidence="4" id="KW-1185">Reference proteome</keyword>
<dbReference type="EnsemblMetazoa" id="PHUM105060-RA">
    <property type="protein sequence ID" value="PHUM105060-PA"/>
    <property type="gene ID" value="PHUM105060"/>
</dbReference>
<gene>
    <name evidence="3" type="primary">8238149</name>
    <name evidence="2" type="ORF">Phum_PHUM105060</name>
</gene>
<feature type="compositionally biased region" description="Low complexity" evidence="1">
    <location>
        <begin position="218"/>
        <end position="233"/>
    </location>
</feature>
<dbReference type="CTD" id="8238149"/>
<dbReference type="EMBL" id="DS235070">
    <property type="protein sequence ID" value="EEB11288.1"/>
    <property type="molecule type" value="Genomic_DNA"/>
</dbReference>
<dbReference type="RefSeq" id="XP_002424026.1">
    <property type="nucleotide sequence ID" value="XM_002423981.1"/>
</dbReference>
<sequence length="392" mass="44401">MSVELIDKEVSTDDLDVENVIAAEEKENQDEMHSKEKEKKENSGTDLQKLEGVLSVLVENKVSSIRNCGKKYKEKKLFIFNKFKNKFDQVDTNATINCQSDNKIRQFRTNSSANLISPCNRYGCRANRCRSLVPCDVSTDYCKHHGFAKYSHNSTSTPNDLYPQQQSFGSYDASLYYQPPESPCCGLSSHFEPRLDRKKLSQQKCLPKQLSTERWLNSTTSRQTSTETATTSSGYISPTFGGDNRKHRSKHVDEDVQRIQDSTEGTSNGDSETIIDMSKIQAQKTLDAIQETIDDNNKTLTDPRTTTNELVDEFSANNSNVKPVRIKCNRSCHVFLPQCLSTTCLPSCRFSMVDDQGCYNDAPYRHLHPSGGHYMSCYNSPTHSFHRDQSIV</sequence>
<feature type="region of interest" description="Disordered" evidence="1">
    <location>
        <begin position="216"/>
        <end position="272"/>
    </location>
</feature>
<dbReference type="GeneID" id="8238149"/>
<feature type="compositionally biased region" description="Basic and acidic residues" evidence="1">
    <location>
        <begin position="23"/>
        <end position="43"/>
    </location>
</feature>
<dbReference type="Proteomes" id="UP000009046">
    <property type="component" value="Unassembled WGS sequence"/>
</dbReference>
<protein>
    <submittedName>
        <fullName evidence="2 3">Uncharacterized protein</fullName>
    </submittedName>
</protein>
<feature type="compositionally biased region" description="Polar residues" evidence="1">
    <location>
        <begin position="259"/>
        <end position="271"/>
    </location>
</feature>
<evidence type="ECO:0000313" key="2">
    <source>
        <dbReference type="EMBL" id="EEB11288.1"/>
    </source>
</evidence>
<name>E0VD32_PEDHC</name>
<dbReference type="AlphaFoldDB" id="E0VD32"/>
<dbReference type="InParanoid" id="E0VD32"/>
<dbReference type="KEGG" id="phu:Phum_PHUM105060"/>
<evidence type="ECO:0000256" key="1">
    <source>
        <dbReference type="SAM" id="MobiDB-lite"/>
    </source>
</evidence>
<reference evidence="3" key="3">
    <citation type="submission" date="2020-05" db="UniProtKB">
        <authorList>
            <consortium name="EnsemblMetazoa"/>
        </authorList>
    </citation>
    <scope>IDENTIFICATION</scope>
    <source>
        <strain evidence="3">USDA</strain>
    </source>
</reference>
<dbReference type="HOGENOM" id="CLU_704585_0_0_1"/>